<dbReference type="InterPro" id="IPR056565">
    <property type="entry name" value="Fn3_ATF7IP"/>
</dbReference>
<reference evidence="3" key="1">
    <citation type="submission" date="2019-08" db="EMBL/GenBank/DDBJ databases">
        <title>The genome of the North American firefly Photinus pyralis.</title>
        <authorList>
            <consortium name="Photinus pyralis genome working group"/>
            <person name="Fallon T.R."/>
            <person name="Sander Lower S.E."/>
            <person name="Weng J.-K."/>
        </authorList>
    </citation>
    <scope>NUCLEOTIDE SEQUENCE</scope>
    <source>
        <strain evidence="3">TRF0915ILg1</strain>
        <tissue evidence="3">Whole body</tissue>
    </source>
</reference>
<proteinExistence type="predicted"/>
<sequence>MDEDATSPKEESNEQTEQQQEKGDILKDQIMDTEDLLRIVETDKEDSSGRNSPRSPEENIEAEKMVDAETDKMDYDRLEERVAEDVDIDESSFSKECGRPIVNPESLEEVAEEPEASAKTPVNVIQKESHVESIEQEIENSEEDCIIDNSSGKTTEDNEDMELVAEESEEVSSSKPAKRSSTELDLDSDSKKLKLNESEKADDKEVDHEIKQSKREVRIHTLNAIEEYIKFKSLKKLTYQDLEQIILQKICEAIGHKSEIGELRHQLAFQEKNGRNVEERNARLNNVKKKYIVPVKISRSVGLQVNGPSNVLFPIRQNKINVLQASPNNKVNTVNNKVATLIKQTIPEIGPIRLGTSRLILVDNNNSKASLSKVIQASGHSSTSVADTNPSISTLKSSVSSTTNSSITVKPRDPKTLPNPTEVDHRRPYNQNQAIKVIPNLGNTVGNRTRIVYIKNNHRYEGESGLAKSNALEANRLTTTNNKSVLKHPASLPPPPANQASIPSRKPVPPEPRISIKRSQNGLVLSWRMPYNLNNYEVISSYQLYAYQETTSLPSTNMWRKVGEVKALPLPMACTLTQFAAGNKYHFAVRAVDILQRMGPFSDIEQILL</sequence>
<protein>
    <recommendedName>
        <fullName evidence="2">Fibronectin type-III domain-containing protein</fullName>
    </recommendedName>
</protein>
<feature type="compositionally biased region" description="Polar residues" evidence="1">
    <location>
        <begin position="377"/>
        <end position="390"/>
    </location>
</feature>
<dbReference type="CDD" id="cd00063">
    <property type="entry name" value="FN3"/>
    <property type="match status" value="1"/>
</dbReference>
<dbReference type="GO" id="GO:0003712">
    <property type="term" value="F:transcription coregulator activity"/>
    <property type="evidence" value="ECO:0007669"/>
    <property type="project" value="TreeGrafter"/>
</dbReference>
<organism evidence="3 4">
    <name type="scientific">Ignelater luminosus</name>
    <name type="common">Cucubano</name>
    <name type="synonym">Pyrophorus luminosus</name>
    <dbReference type="NCBI Taxonomy" id="2038154"/>
    <lineage>
        <taxon>Eukaryota</taxon>
        <taxon>Metazoa</taxon>
        <taxon>Ecdysozoa</taxon>
        <taxon>Arthropoda</taxon>
        <taxon>Hexapoda</taxon>
        <taxon>Insecta</taxon>
        <taxon>Pterygota</taxon>
        <taxon>Neoptera</taxon>
        <taxon>Endopterygota</taxon>
        <taxon>Coleoptera</taxon>
        <taxon>Polyphaga</taxon>
        <taxon>Elateriformia</taxon>
        <taxon>Elateroidea</taxon>
        <taxon>Elateridae</taxon>
        <taxon>Agrypninae</taxon>
        <taxon>Pyrophorini</taxon>
        <taxon>Ignelater</taxon>
    </lineage>
</organism>
<feature type="region of interest" description="Disordered" evidence="1">
    <location>
        <begin position="377"/>
        <end position="426"/>
    </location>
</feature>
<feature type="compositionally biased region" description="Acidic residues" evidence="1">
    <location>
        <begin position="106"/>
        <end position="115"/>
    </location>
</feature>
<evidence type="ECO:0000256" key="1">
    <source>
        <dbReference type="SAM" id="MobiDB-lite"/>
    </source>
</evidence>
<dbReference type="InterPro" id="IPR036116">
    <property type="entry name" value="FN3_sf"/>
</dbReference>
<dbReference type="PANTHER" id="PTHR23210">
    <property type="entry name" value="ACTIVATING TRANSCRIPTION FACTOR 7 INTERACTING PROTEIN"/>
    <property type="match status" value="1"/>
</dbReference>
<keyword evidence="4" id="KW-1185">Reference proteome</keyword>
<feature type="region of interest" description="Disordered" evidence="1">
    <location>
        <begin position="485"/>
        <end position="511"/>
    </location>
</feature>
<accession>A0A8K0CG82</accession>
<dbReference type="InterPro" id="IPR013783">
    <property type="entry name" value="Ig-like_fold"/>
</dbReference>
<feature type="compositionally biased region" description="Low complexity" evidence="1">
    <location>
        <begin position="391"/>
        <end position="409"/>
    </location>
</feature>
<dbReference type="SUPFAM" id="SSF49265">
    <property type="entry name" value="Fibronectin type III"/>
    <property type="match status" value="1"/>
</dbReference>
<feature type="compositionally biased region" description="Basic and acidic residues" evidence="1">
    <location>
        <begin position="19"/>
        <end position="48"/>
    </location>
</feature>
<dbReference type="Gene3D" id="2.60.40.10">
    <property type="entry name" value="Immunoglobulins"/>
    <property type="match status" value="1"/>
</dbReference>
<dbReference type="EMBL" id="VTPC01090252">
    <property type="protein sequence ID" value="KAF2883953.1"/>
    <property type="molecule type" value="Genomic_DNA"/>
</dbReference>
<dbReference type="InterPro" id="IPR003961">
    <property type="entry name" value="FN3_dom"/>
</dbReference>
<feature type="compositionally biased region" description="Basic and acidic residues" evidence="1">
    <location>
        <begin position="1"/>
        <end position="12"/>
    </location>
</feature>
<dbReference type="OrthoDB" id="2434995at2759"/>
<feature type="compositionally biased region" description="Basic and acidic residues" evidence="1">
    <location>
        <begin position="188"/>
        <end position="209"/>
    </location>
</feature>
<gene>
    <name evidence="3" type="ORF">ILUMI_22211</name>
</gene>
<evidence type="ECO:0000313" key="3">
    <source>
        <dbReference type="EMBL" id="KAF2883953.1"/>
    </source>
</evidence>
<dbReference type="AlphaFoldDB" id="A0A8K0CG82"/>
<dbReference type="GO" id="GO:0005667">
    <property type="term" value="C:transcription regulator complex"/>
    <property type="evidence" value="ECO:0007669"/>
    <property type="project" value="TreeGrafter"/>
</dbReference>
<dbReference type="GO" id="GO:0005634">
    <property type="term" value="C:nucleus"/>
    <property type="evidence" value="ECO:0007669"/>
    <property type="project" value="TreeGrafter"/>
</dbReference>
<comment type="caution">
    <text evidence="3">The sequence shown here is derived from an EMBL/GenBank/DDBJ whole genome shotgun (WGS) entry which is preliminary data.</text>
</comment>
<feature type="compositionally biased region" description="Acidic residues" evidence="1">
    <location>
        <begin position="134"/>
        <end position="146"/>
    </location>
</feature>
<dbReference type="Proteomes" id="UP000801492">
    <property type="component" value="Unassembled WGS sequence"/>
</dbReference>
<evidence type="ECO:0000313" key="4">
    <source>
        <dbReference type="Proteomes" id="UP000801492"/>
    </source>
</evidence>
<feature type="region of interest" description="Disordered" evidence="1">
    <location>
        <begin position="105"/>
        <end position="209"/>
    </location>
</feature>
<dbReference type="GO" id="GO:0006355">
    <property type="term" value="P:regulation of DNA-templated transcription"/>
    <property type="evidence" value="ECO:0007669"/>
    <property type="project" value="TreeGrafter"/>
</dbReference>
<evidence type="ECO:0000259" key="2">
    <source>
        <dbReference type="PROSITE" id="PS50853"/>
    </source>
</evidence>
<dbReference type="PROSITE" id="PS50853">
    <property type="entry name" value="FN3"/>
    <property type="match status" value="1"/>
</dbReference>
<feature type="compositionally biased region" description="Acidic residues" evidence="1">
    <location>
        <begin position="157"/>
        <end position="170"/>
    </location>
</feature>
<feature type="region of interest" description="Disordered" evidence="1">
    <location>
        <begin position="1"/>
        <end position="73"/>
    </location>
</feature>
<dbReference type="PANTHER" id="PTHR23210:SF26">
    <property type="entry name" value="ACTIVATING TRANSCRIPTION FACTOR 7-INTERACTING PROTEIN 1"/>
    <property type="match status" value="1"/>
</dbReference>
<dbReference type="Pfam" id="PF16794">
    <property type="entry name" value="fn3_4"/>
    <property type="match status" value="1"/>
</dbReference>
<feature type="compositionally biased region" description="Basic and acidic residues" evidence="1">
    <location>
        <begin position="55"/>
        <end position="73"/>
    </location>
</feature>
<feature type="domain" description="Fibronectin type-III" evidence="2">
    <location>
        <begin position="509"/>
        <end position="609"/>
    </location>
</feature>
<dbReference type="InterPro" id="IPR026085">
    <property type="entry name" value="ATF7-int"/>
</dbReference>
<name>A0A8K0CG82_IGNLU</name>